<evidence type="ECO:0000256" key="3">
    <source>
        <dbReference type="ARBA" id="ARBA00023163"/>
    </source>
</evidence>
<dbReference type="EMBL" id="AZIL01000424">
    <property type="protein sequence ID" value="EWM27736.1"/>
    <property type="molecule type" value="Genomic_DNA"/>
</dbReference>
<keyword evidence="9" id="KW-1185">Reference proteome</keyword>
<dbReference type="InterPro" id="IPR031336">
    <property type="entry name" value="CDC73_C"/>
</dbReference>
<comment type="subcellular location">
    <subcellularLocation>
        <location evidence="1">Nucleus</location>
    </subcellularLocation>
</comment>
<accession>W7U474</accession>
<evidence type="ECO:0000256" key="4">
    <source>
        <dbReference type="ARBA" id="ARBA00023242"/>
    </source>
</evidence>
<dbReference type="InterPro" id="IPR007852">
    <property type="entry name" value="Cdc73/Parafibromin"/>
</dbReference>
<dbReference type="GO" id="GO:0006368">
    <property type="term" value="P:transcription elongation by RNA polymerase II"/>
    <property type="evidence" value="ECO:0007669"/>
    <property type="project" value="InterPro"/>
</dbReference>
<keyword evidence="4" id="KW-0539">Nucleus</keyword>
<dbReference type="PANTHER" id="PTHR12466">
    <property type="entry name" value="CDC73 DOMAIN PROTEIN"/>
    <property type="match status" value="1"/>
</dbReference>
<reference evidence="8 9" key="1">
    <citation type="journal article" date="2014" name="Mol. Plant">
        <title>Chromosome Scale Genome Assembly and Transcriptome Profiling of Nannochloropsis gaditana in Nitrogen Depletion.</title>
        <authorList>
            <person name="Corteggiani Carpinelli E."/>
            <person name="Telatin A."/>
            <person name="Vitulo N."/>
            <person name="Forcato C."/>
            <person name="D'Angelo M."/>
            <person name="Schiavon R."/>
            <person name="Vezzi A."/>
            <person name="Giacometti G.M."/>
            <person name="Morosinotto T."/>
            <person name="Valle G."/>
        </authorList>
    </citation>
    <scope>NUCLEOTIDE SEQUENCE [LARGE SCALE GENOMIC DNA]</scope>
    <source>
        <strain evidence="8 9">B-31</strain>
    </source>
</reference>
<feature type="region of interest" description="Disordered" evidence="5">
    <location>
        <begin position="336"/>
        <end position="377"/>
    </location>
</feature>
<keyword evidence="3" id="KW-0804">Transcription</keyword>
<sequence length="549" mass="61751">MSLVVRPTRRNDTPGCQALHFGTFLMCEGEWLTRKKLDGAANIDDKSTWQEKERINRSNRLSFVARLIWIRESSLAWETLSRCSAGSCLLGESGMFKGKKLCLEMCVSKKMKKRHGSQLVDQVGSLVKGRFSNEQMVLTCAYLLVSVFQRSGYYNLMELVIMIDHAHLPWNQYLKKIGGVLKQQTFVGRLDYNDLLKYLRGETATSKQIDQGRLISRAALVTPSVGTGGPLKRPAVGQRLASTFDGRDLHLREVSRSTGLDAQALGELRALLETKRRRLEEGAKEEELFKVDEEMHRILKADEQLLNDRNTALLTPTADYRVALNTVEATLKRAKDLSGKAGTSRVRSSVLENRAVGREEGPSSGGRSSSRGSRLHPPIIIVPSDPSALVNMTNVVDLLENAKFVGLQDRGKSKDGLKRVKELSITKVLDGGPRPVRFRVVDNPVWLQEQEWASVVAVFSNGKAWQFADWKHNTPVDLFHRCFGAVLIFDDEPVRGEVKGWNVKFYKINKNKRHMDGIAISSFWNQLTGWLKLNKPWVLEPPAVSGRKK</sequence>
<dbReference type="InterPro" id="IPR032041">
    <property type="entry name" value="Cdc73_N"/>
</dbReference>
<dbReference type="Pfam" id="PF16050">
    <property type="entry name" value="CDC73_N"/>
    <property type="match status" value="1"/>
</dbReference>
<dbReference type="GO" id="GO:0000993">
    <property type="term" value="F:RNA polymerase II complex binding"/>
    <property type="evidence" value="ECO:0007669"/>
    <property type="project" value="TreeGrafter"/>
</dbReference>
<evidence type="ECO:0000256" key="1">
    <source>
        <dbReference type="ARBA" id="ARBA00004123"/>
    </source>
</evidence>
<comment type="caution">
    <text evidence="8">The sequence shown here is derived from an EMBL/GenBank/DDBJ whole genome shotgun (WGS) entry which is preliminary data.</text>
</comment>
<dbReference type="GO" id="GO:0016593">
    <property type="term" value="C:Cdc73/Paf1 complex"/>
    <property type="evidence" value="ECO:0007669"/>
    <property type="project" value="InterPro"/>
</dbReference>
<protein>
    <submittedName>
        <fullName evidence="8">Rna pol ii accessory cdc73 family protein</fullName>
    </submittedName>
</protein>
<dbReference type="Proteomes" id="UP000019335">
    <property type="component" value="Chromosome 6"/>
</dbReference>
<dbReference type="AlphaFoldDB" id="W7U474"/>
<evidence type="ECO:0000256" key="2">
    <source>
        <dbReference type="ARBA" id="ARBA00010427"/>
    </source>
</evidence>
<evidence type="ECO:0000259" key="6">
    <source>
        <dbReference type="Pfam" id="PF05179"/>
    </source>
</evidence>
<comment type="similarity">
    <text evidence="2">Belongs to the CDC73 family.</text>
</comment>
<proteinExistence type="inferred from homology"/>
<evidence type="ECO:0000313" key="8">
    <source>
        <dbReference type="EMBL" id="EWM27736.1"/>
    </source>
</evidence>
<dbReference type="InterPro" id="IPR038103">
    <property type="entry name" value="CDC73_C_sf"/>
</dbReference>
<evidence type="ECO:0000256" key="5">
    <source>
        <dbReference type="SAM" id="MobiDB-lite"/>
    </source>
</evidence>
<organism evidence="8 9">
    <name type="scientific">Nannochloropsis gaditana</name>
    <dbReference type="NCBI Taxonomy" id="72520"/>
    <lineage>
        <taxon>Eukaryota</taxon>
        <taxon>Sar</taxon>
        <taxon>Stramenopiles</taxon>
        <taxon>Ochrophyta</taxon>
        <taxon>Eustigmatophyceae</taxon>
        <taxon>Eustigmatales</taxon>
        <taxon>Monodopsidaceae</taxon>
        <taxon>Nannochloropsis</taxon>
    </lineage>
</organism>
<dbReference type="PANTHER" id="PTHR12466:SF8">
    <property type="entry name" value="PARAFIBROMIN"/>
    <property type="match status" value="1"/>
</dbReference>
<gene>
    <name evidence="8" type="ORF">Naga_100034g12</name>
</gene>
<evidence type="ECO:0000313" key="9">
    <source>
        <dbReference type="Proteomes" id="UP000019335"/>
    </source>
</evidence>
<dbReference type="Gene3D" id="3.40.50.11990">
    <property type="entry name" value="RNA polymerase II accessory factor, Cdc73 C-terminal domain"/>
    <property type="match status" value="1"/>
</dbReference>
<name>W7U474_9STRA</name>
<feature type="domain" description="Cell division control protein 73 C-terminal" evidence="6">
    <location>
        <begin position="377"/>
        <end position="528"/>
    </location>
</feature>
<evidence type="ECO:0000259" key="7">
    <source>
        <dbReference type="Pfam" id="PF16050"/>
    </source>
</evidence>
<dbReference type="Pfam" id="PF05179">
    <property type="entry name" value="CDC73_C"/>
    <property type="match status" value="1"/>
</dbReference>
<dbReference type="GO" id="GO:0032968">
    <property type="term" value="P:positive regulation of transcription elongation by RNA polymerase II"/>
    <property type="evidence" value="ECO:0007669"/>
    <property type="project" value="TreeGrafter"/>
</dbReference>
<dbReference type="OrthoDB" id="204644at2759"/>
<feature type="domain" description="Paf1 complex subunit Cdc73 N-terminal" evidence="7">
    <location>
        <begin position="118"/>
        <end position="212"/>
    </location>
</feature>